<dbReference type="SMART" id="SM00249">
    <property type="entry name" value="PHD"/>
    <property type="match status" value="1"/>
</dbReference>
<feature type="compositionally biased region" description="Basic and acidic residues" evidence="6">
    <location>
        <begin position="655"/>
        <end position="671"/>
    </location>
</feature>
<dbReference type="InterPro" id="IPR041367">
    <property type="entry name" value="Znf-CCCH_4"/>
</dbReference>
<feature type="compositionally biased region" description="Pro residues" evidence="6">
    <location>
        <begin position="836"/>
        <end position="845"/>
    </location>
</feature>
<evidence type="ECO:0000256" key="2">
    <source>
        <dbReference type="ARBA" id="ARBA00022771"/>
    </source>
</evidence>
<keyword evidence="5" id="KW-0175">Coiled coil</keyword>
<feature type="domain" description="C3H1-type" evidence="8">
    <location>
        <begin position="763"/>
        <end position="789"/>
    </location>
</feature>
<feature type="region of interest" description="Disordered" evidence="6">
    <location>
        <begin position="832"/>
        <end position="851"/>
    </location>
</feature>
<evidence type="ECO:0000313" key="9">
    <source>
        <dbReference type="EMBL" id="KAJ8042438.1"/>
    </source>
</evidence>
<organism evidence="9 10">
    <name type="scientific">Holothuria leucospilota</name>
    <name type="common">Black long sea cucumber</name>
    <name type="synonym">Mertensiothuria leucospilota</name>
    <dbReference type="NCBI Taxonomy" id="206669"/>
    <lineage>
        <taxon>Eukaryota</taxon>
        <taxon>Metazoa</taxon>
        <taxon>Echinodermata</taxon>
        <taxon>Eleutherozoa</taxon>
        <taxon>Echinozoa</taxon>
        <taxon>Holothuroidea</taxon>
        <taxon>Aspidochirotacea</taxon>
        <taxon>Aspidochirotida</taxon>
        <taxon>Holothuriidae</taxon>
        <taxon>Holothuria</taxon>
    </lineage>
</organism>
<feature type="compositionally biased region" description="Low complexity" evidence="6">
    <location>
        <begin position="1149"/>
        <end position="1161"/>
    </location>
</feature>
<dbReference type="InterPro" id="IPR013083">
    <property type="entry name" value="Znf_RING/FYVE/PHD"/>
</dbReference>
<feature type="compositionally biased region" description="Basic and acidic residues" evidence="6">
    <location>
        <begin position="681"/>
        <end position="722"/>
    </location>
</feature>
<dbReference type="OrthoDB" id="10072532at2759"/>
<evidence type="ECO:0000256" key="6">
    <source>
        <dbReference type="SAM" id="MobiDB-lite"/>
    </source>
</evidence>
<feature type="compositionally biased region" description="Low complexity" evidence="6">
    <location>
        <begin position="1044"/>
        <end position="1085"/>
    </location>
</feature>
<feature type="compositionally biased region" description="Low complexity" evidence="6">
    <location>
        <begin position="1194"/>
        <end position="1207"/>
    </location>
</feature>
<dbReference type="InterPro" id="IPR000571">
    <property type="entry name" value="Znf_CCCH"/>
</dbReference>
<dbReference type="InterPro" id="IPR052647">
    <property type="entry name" value="Zinc_finger_CCCH-type"/>
</dbReference>
<feature type="compositionally biased region" description="Basic and acidic residues" evidence="6">
    <location>
        <begin position="991"/>
        <end position="1007"/>
    </location>
</feature>
<feature type="compositionally biased region" description="Basic and acidic residues" evidence="6">
    <location>
        <begin position="752"/>
        <end position="762"/>
    </location>
</feature>
<feature type="compositionally biased region" description="Acidic residues" evidence="6">
    <location>
        <begin position="723"/>
        <end position="733"/>
    </location>
</feature>
<feature type="zinc finger region" description="C3H1-type" evidence="4">
    <location>
        <begin position="763"/>
        <end position="789"/>
    </location>
</feature>
<dbReference type="Proteomes" id="UP001152320">
    <property type="component" value="Chromosome 5"/>
</dbReference>
<dbReference type="GO" id="GO:0003723">
    <property type="term" value="F:RNA binding"/>
    <property type="evidence" value="ECO:0007669"/>
    <property type="project" value="TreeGrafter"/>
</dbReference>
<name>A0A9Q1CB44_HOLLE</name>
<feature type="domain" description="PHD-type" evidence="7">
    <location>
        <begin position="35"/>
        <end position="93"/>
    </location>
</feature>
<feature type="compositionally biased region" description="Low complexity" evidence="6">
    <location>
        <begin position="275"/>
        <end position="286"/>
    </location>
</feature>
<keyword evidence="10" id="KW-1185">Reference proteome</keyword>
<keyword evidence="2 4" id="KW-0863">Zinc-finger</keyword>
<feature type="compositionally biased region" description="Acidic residues" evidence="6">
    <location>
        <begin position="617"/>
        <end position="636"/>
    </location>
</feature>
<dbReference type="InterPro" id="IPR036855">
    <property type="entry name" value="Znf_CCCH_sf"/>
</dbReference>
<evidence type="ECO:0000259" key="7">
    <source>
        <dbReference type="PROSITE" id="PS50016"/>
    </source>
</evidence>
<keyword evidence="1 4" id="KW-0479">Metal-binding</keyword>
<evidence type="ECO:0000259" key="8">
    <source>
        <dbReference type="PROSITE" id="PS50103"/>
    </source>
</evidence>
<feature type="coiled-coil region" evidence="5">
    <location>
        <begin position="101"/>
        <end position="128"/>
    </location>
</feature>
<dbReference type="SMART" id="SM00356">
    <property type="entry name" value="ZnF_C3H1"/>
    <property type="match status" value="1"/>
</dbReference>
<feature type="compositionally biased region" description="Basic and acidic residues" evidence="6">
    <location>
        <begin position="256"/>
        <end position="273"/>
    </location>
</feature>
<feature type="compositionally biased region" description="Basic and acidic residues" evidence="6">
    <location>
        <begin position="1"/>
        <end position="12"/>
    </location>
</feature>
<feature type="compositionally biased region" description="Basic and acidic residues" evidence="6">
    <location>
        <begin position="319"/>
        <end position="335"/>
    </location>
</feature>
<gene>
    <name evidence="9" type="ORF">HOLleu_13497</name>
</gene>
<dbReference type="InterPro" id="IPR011011">
    <property type="entry name" value="Znf_FYVE_PHD"/>
</dbReference>
<evidence type="ECO:0000256" key="1">
    <source>
        <dbReference type="ARBA" id="ARBA00022723"/>
    </source>
</evidence>
<feature type="compositionally biased region" description="Acidic residues" evidence="6">
    <location>
        <begin position="563"/>
        <end position="588"/>
    </location>
</feature>
<dbReference type="Pfam" id="PF00628">
    <property type="entry name" value="PHD"/>
    <property type="match status" value="1"/>
</dbReference>
<dbReference type="GO" id="GO:0071011">
    <property type="term" value="C:precatalytic spliceosome"/>
    <property type="evidence" value="ECO:0007669"/>
    <property type="project" value="TreeGrafter"/>
</dbReference>
<feature type="compositionally biased region" description="Basic residues" evidence="6">
    <location>
        <begin position="1162"/>
        <end position="1176"/>
    </location>
</feature>
<dbReference type="InterPro" id="IPR019787">
    <property type="entry name" value="Znf_PHD-finger"/>
</dbReference>
<feature type="region of interest" description="Disordered" evidence="6">
    <location>
        <begin position="458"/>
        <end position="763"/>
    </location>
</feature>
<evidence type="ECO:0000256" key="4">
    <source>
        <dbReference type="PROSITE-ProRule" id="PRU00723"/>
    </source>
</evidence>
<feature type="compositionally biased region" description="Acidic residues" evidence="6">
    <location>
        <begin position="490"/>
        <end position="511"/>
    </location>
</feature>
<feature type="compositionally biased region" description="Low complexity" evidence="6">
    <location>
        <begin position="15"/>
        <end position="28"/>
    </location>
</feature>
<feature type="region of interest" description="Disordered" evidence="6">
    <location>
        <begin position="882"/>
        <end position="1320"/>
    </location>
</feature>
<proteinExistence type="predicted"/>
<dbReference type="InterPro" id="IPR001965">
    <property type="entry name" value="Znf_PHD"/>
</dbReference>
<feature type="compositionally biased region" description="Polar residues" evidence="6">
    <location>
        <begin position="297"/>
        <end position="309"/>
    </location>
</feature>
<feature type="compositionally biased region" description="Polar residues" evidence="6">
    <location>
        <begin position="1299"/>
        <end position="1311"/>
    </location>
</feature>
<feature type="compositionally biased region" description="Polar residues" evidence="6">
    <location>
        <begin position="404"/>
        <end position="413"/>
    </location>
</feature>
<feature type="compositionally biased region" description="Low complexity" evidence="6">
    <location>
        <begin position="362"/>
        <end position="377"/>
    </location>
</feature>
<dbReference type="EMBL" id="JAIZAY010000005">
    <property type="protein sequence ID" value="KAJ8042438.1"/>
    <property type="molecule type" value="Genomic_DNA"/>
</dbReference>
<dbReference type="Pfam" id="PF18044">
    <property type="entry name" value="zf-CCCH_4"/>
    <property type="match status" value="1"/>
</dbReference>
<feature type="compositionally biased region" description="Basic and acidic residues" evidence="6">
    <location>
        <begin position="551"/>
        <end position="560"/>
    </location>
</feature>
<evidence type="ECO:0000313" key="10">
    <source>
        <dbReference type="Proteomes" id="UP001152320"/>
    </source>
</evidence>
<feature type="region of interest" description="Disordered" evidence="6">
    <location>
        <begin position="1"/>
        <end position="34"/>
    </location>
</feature>
<feature type="compositionally biased region" description="Polar residues" evidence="6">
    <location>
        <begin position="516"/>
        <end position="525"/>
    </location>
</feature>
<dbReference type="PROSITE" id="PS50016">
    <property type="entry name" value="ZF_PHD_2"/>
    <property type="match status" value="1"/>
</dbReference>
<dbReference type="SUPFAM" id="SSF57903">
    <property type="entry name" value="FYVE/PHD zinc finger"/>
    <property type="match status" value="1"/>
</dbReference>
<accession>A0A9Q1CB44</accession>
<feature type="compositionally biased region" description="Acidic residues" evidence="6">
    <location>
        <begin position="741"/>
        <end position="751"/>
    </location>
</feature>
<feature type="compositionally biased region" description="Acidic residues" evidence="6">
    <location>
        <begin position="463"/>
        <end position="476"/>
    </location>
</feature>
<dbReference type="Gene3D" id="3.30.40.10">
    <property type="entry name" value="Zinc/RING finger domain, C3HC4 (zinc finger)"/>
    <property type="match status" value="1"/>
</dbReference>
<feature type="compositionally biased region" description="Acidic residues" evidence="6">
    <location>
        <begin position="885"/>
        <end position="896"/>
    </location>
</feature>
<keyword evidence="3 4" id="KW-0862">Zinc</keyword>
<feature type="compositionally biased region" description="Basic and acidic residues" evidence="6">
    <location>
        <begin position="388"/>
        <end position="403"/>
    </location>
</feature>
<feature type="compositionally biased region" description="Basic and acidic residues" evidence="6">
    <location>
        <begin position="919"/>
        <end position="983"/>
    </location>
</feature>
<dbReference type="SUPFAM" id="SSF90229">
    <property type="entry name" value="CCCH zinc finger"/>
    <property type="match status" value="1"/>
</dbReference>
<dbReference type="PROSITE" id="PS50103">
    <property type="entry name" value="ZF_C3H1"/>
    <property type="match status" value="1"/>
</dbReference>
<feature type="region of interest" description="Disordered" evidence="6">
    <location>
        <begin position="256"/>
        <end position="437"/>
    </location>
</feature>
<dbReference type="PROSITE" id="PS01359">
    <property type="entry name" value="ZF_PHD_1"/>
    <property type="match status" value="1"/>
</dbReference>
<evidence type="ECO:0000256" key="5">
    <source>
        <dbReference type="SAM" id="Coils"/>
    </source>
</evidence>
<feature type="compositionally biased region" description="Basic residues" evidence="6">
    <location>
        <begin position="1027"/>
        <end position="1043"/>
    </location>
</feature>
<reference evidence="9" key="1">
    <citation type="submission" date="2021-10" db="EMBL/GenBank/DDBJ databases">
        <title>Tropical sea cucumber genome reveals ecological adaptation and Cuvierian tubules defense mechanism.</title>
        <authorList>
            <person name="Chen T."/>
        </authorList>
    </citation>
    <scope>NUCLEOTIDE SEQUENCE</scope>
    <source>
        <strain evidence="9">Nanhai2018</strain>
        <tissue evidence="9">Muscle</tissue>
    </source>
</reference>
<dbReference type="Gene3D" id="4.10.1000.10">
    <property type="entry name" value="Zinc finger, CCCH-type"/>
    <property type="match status" value="1"/>
</dbReference>
<dbReference type="InterPro" id="IPR019786">
    <property type="entry name" value="Zinc_finger_PHD-type_CS"/>
</dbReference>
<evidence type="ECO:0000256" key="3">
    <source>
        <dbReference type="ARBA" id="ARBA00022833"/>
    </source>
</evidence>
<dbReference type="GO" id="GO:0008270">
    <property type="term" value="F:zinc ion binding"/>
    <property type="evidence" value="ECO:0007669"/>
    <property type="project" value="UniProtKB-KW"/>
</dbReference>
<dbReference type="PANTHER" id="PTHR46582:SF1">
    <property type="entry name" value="ZINC FINGER CCCH DOMAIN-CONTAINING PROTEIN 18"/>
    <property type="match status" value="1"/>
</dbReference>
<sequence length="1466" mass="163219">MAGVDTRADRLKNRSNSSPQLYSPSSGPANENGESKNCGKCNKMVKDNAKAVCCEYCASWYHTRCEGISDEVYKFLNAGGDQIHWFCRSCNSKALDVMKLVQGLKERNEMLEAKLDEVKGQVEEIALVRGSFAEKIREISREEVQEAREKELRECNVVISNIKELDRGAAGDPDQEPVTDNDTVKQLIHNVLGASDVEVVSTTRVPKVKKQGETYNRKLVVKLGSVNQKHKVLRIAKRLRDNDDWQGVYINPDLTKQERKKDYEPRSELKLDLGEPVSPSSSSSSDSVEDELEQSENAGQIEQSMDSTSEGGGTPGLTEMHETEQLDPEHYRRQDPVGSSELGEQNDEDNPPKSTDMADQKSQVNISPSQSSVSEVSSENEEAQSNESFEKERHQDVDERLKESQWQLGQTRLGSPKIEHLDYYSSDGEDDNLEKYNMNIGSSEINLTADSNILDRRKLAQETGEDDSLSQNEDDDVSLKMNIHEKEVDDVSDQSGEESGEGEGLDDDNNNDDQPSALSEGNGISNLPEVIVEKREELDDVSDQSDSELEQPSRSDKDLQESLNEEDAGGVQEDLDDVSEQSDADTGEGDALRPSSETSVKVHQEKELGQGQLQDAGDADLDDVSDSEDGEEEQGDESLSQKSKETLHMETPSQKSRDSQEAVVDVHHHDELDFEEDVEERDAGGGEEKVPQEVGARVEDEKKETTEESKLDGLEQKERTEELESGEESETVEVENKDGEAGELEDDDAEEGEVKDPDDRKVTPRPVCRFFVRGQCTWGTACRFIHPGVNDLGNYSLIDFKEIEENTAKLLNKDLNPPPPPPVEEVPEEDYIMPEPFLPPPPVPEEPPRESVWERGIRQAKEMRKKAERRRELGIQEEPQFVVEETFEDFDMEAEFNPDMNRPRGDPYGYPMEPSPEYNPRREQRGHYYEPRGPPRHDQRQKAPRHEPFNEVKSRPPRKDQFGRDYTKRQENFQERQTSRGDIPKQYPPPKADRGLQERGRKEERSRTSTVPNTPADAWQDPWARNRSPKPKSKQQGKSRKRSGSLSSGSSVSRSRSRSYSSGSSRSSSASSYSSKSSRSPSPVSRKPKPTKPPGIQARDKGLPAGKKPGTEGGKLGLRKPPGPVDKTPPVKKLGLQPTPQKSAKSLRKSISNSSISSASRSRSRSLSKSPSRTRPRPGIPGKGSSRPRRRRSSSGSSHVSVSSQSSADSDHMYANLASPVSSSSSPERQSKKKTKGGMKQREKFPPSSKIPKTSEPKSSRPKQIVTVPSMEAFREPPVQVKKASKPVHQKTTVDPKSKSTSAPAQMTSRNPVKHTAHKDIKLTLLNKPPAENKKRYEVLGEGAAKKVKPVAPVKPTTKVVVEKERRPVKPLQQSTKKATPSAMVAPVRAAAVKPNPSDRKRPPSPFNQRDQPPAKMAHKTGTSGGGKVRDPAATKKATISRREEILKQLKAVEEMIARKKAKMKN</sequence>
<protein>
    <submittedName>
        <fullName evidence="9">Zinc finger CCCH domain-containing protein 18</fullName>
    </submittedName>
</protein>
<dbReference type="PANTHER" id="PTHR46582">
    <property type="entry name" value="ZINC FINGER CCCH DOMAIN-CONTAINING PROTEIN 18"/>
    <property type="match status" value="1"/>
</dbReference>
<comment type="caution">
    <text evidence="9">The sequence shown here is derived from an EMBL/GenBank/DDBJ whole genome shotgun (WGS) entry which is preliminary data.</text>
</comment>
<feature type="compositionally biased region" description="Acidic residues" evidence="6">
    <location>
        <begin position="538"/>
        <end position="549"/>
    </location>
</feature>
<feature type="region of interest" description="Disordered" evidence="6">
    <location>
        <begin position="1359"/>
        <end position="1444"/>
    </location>
</feature>